<protein>
    <submittedName>
        <fullName evidence="2">Uncharacterized protein</fullName>
    </submittedName>
</protein>
<reference evidence="2 3" key="1">
    <citation type="journal article" date="2024" name="Ann. Entomol. Soc. Am.">
        <title>Genomic analyses of the southern and eastern yellowjacket wasps (Hymenoptera: Vespidae) reveal evolutionary signatures of social life.</title>
        <authorList>
            <person name="Catto M.A."/>
            <person name="Caine P.B."/>
            <person name="Orr S.E."/>
            <person name="Hunt B.G."/>
            <person name="Goodisman M.A.D."/>
        </authorList>
    </citation>
    <scope>NUCLEOTIDE SEQUENCE [LARGE SCALE GENOMIC DNA]</scope>
    <source>
        <strain evidence="2">233</strain>
        <tissue evidence="2">Head and thorax</tissue>
    </source>
</reference>
<dbReference type="EMBL" id="JAUDFV010000151">
    <property type="protein sequence ID" value="KAL2718916.1"/>
    <property type="molecule type" value="Genomic_DNA"/>
</dbReference>
<gene>
    <name evidence="2" type="ORF">V1478_011335</name>
</gene>
<keyword evidence="3" id="KW-1185">Reference proteome</keyword>
<name>A0ABD2AE66_VESSQ</name>
<organism evidence="2 3">
    <name type="scientific">Vespula squamosa</name>
    <name type="common">Southern yellow jacket</name>
    <name type="synonym">Wasp</name>
    <dbReference type="NCBI Taxonomy" id="30214"/>
    <lineage>
        <taxon>Eukaryota</taxon>
        <taxon>Metazoa</taxon>
        <taxon>Ecdysozoa</taxon>
        <taxon>Arthropoda</taxon>
        <taxon>Hexapoda</taxon>
        <taxon>Insecta</taxon>
        <taxon>Pterygota</taxon>
        <taxon>Neoptera</taxon>
        <taxon>Endopterygota</taxon>
        <taxon>Hymenoptera</taxon>
        <taxon>Apocrita</taxon>
        <taxon>Aculeata</taxon>
        <taxon>Vespoidea</taxon>
        <taxon>Vespidae</taxon>
        <taxon>Vespinae</taxon>
        <taxon>Vespula</taxon>
    </lineage>
</organism>
<evidence type="ECO:0000256" key="1">
    <source>
        <dbReference type="SAM" id="MobiDB-lite"/>
    </source>
</evidence>
<evidence type="ECO:0000313" key="2">
    <source>
        <dbReference type="EMBL" id="KAL2718916.1"/>
    </source>
</evidence>
<accession>A0ABD2AE66</accession>
<dbReference type="Proteomes" id="UP001607302">
    <property type="component" value="Unassembled WGS sequence"/>
</dbReference>
<dbReference type="AlphaFoldDB" id="A0ABD2AE66"/>
<sequence>MAFGRTRLTLDRAPARRRHGVSRLVFAVRSPLAFTFSHGGNEKKPSSSALPPPPPSPPPCLLNNVLFNLIRV</sequence>
<feature type="region of interest" description="Disordered" evidence="1">
    <location>
        <begin position="37"/>
        <end position="57"/>
    </location>
</feature>
<proteinExistence type="predicted"/>
<evidence type="ECO:0000313" key="3">
    <source>
        <dbReference type="Proteomes" id="UP001607302"/>
    </source>
</evidence>
<comment type="caution">
    <text evidence="2">The sequence shown here is derived from an EMBL/GenBank/DDBJ whole genome shotgun (WGS) entry which is preliminary data.</text>
</comment>